<keyword evidence="3 8" id="KW-0812">Transmembrane</keyword>
<evidence type="ECO:0000313" key="9">
    <source>
        <dbReference type="EMBL" id="QOV19645.1"/>
    </source>
</evidence>
<dbReference type="GO" id="GO:0065002">
    <property type="term" value="P:intracellular protein transmembrane transport"/>
    <property type="evidence" value="ECO:0007669"/>
    <property type="project" value="UniProtKB-UniRule"/>
</dbReference>
<gene>
    <name evidence="8 9" type="primary">secE</name>
    <name evidence="9" type="ORF">INP51_01320</name>
</gene>
<evidence type="ECO:0000256" key="4">
    <source>
        <dbReference type="ARBA" id="ARBA00022927"/>
    </source>
</evidence>
<evidence type="ECO:0000256" key="1">
    <source>
        <dbReference type="ARBA" id="ARBA00004370"/>
    </source>
</evidence>
<comment type="subunit">
    <text evidence="8">Component of the Sec protein translocase complex. Heterotrimer consisting of SecY, SecE and SecG subunits. The heterotrimers can form oligomers, although 1 heterotrimer is thought to be able to translocate proteins. Interacts with the ribosome. Interacts with SecDF, and other proteins may be involved. Interacts with SecA.</text>
</comment>
<comment type="similarity">
    <text evidence="8">Belongs to the SecE/SEC61-gamma family.</text>
</comment>
<keyword evidence="7 8" id="KW-0472">Membrane</keyword>
<protein>
    <recommendedName>
        <fullName evidence="8">Protein translocase subunit SecE</fullName>
    </recommendedName>
</protein>
<keyword evidence="2 8" id="KW-0813">Transport</keyword>
<dbReference type="NCBIfam" id="TIGR00964">
    <property type="entry name" value="secE_bact"/>
    <property type="match status" value="1"/>
</dbReference>
<dbReference type="InterPro" id="IPR001901">
    <property type="entry name" value="Translocase_SecE/Sec61-g"/>
</dbReference>
<keyword evidence="6 8" id="KW-0811">Translocation</keyword>
<dbReference type="AlphaFoldDB" id="A0A7M2RH48"/>
<evidence type="ECO:0000256" key="6">
    <source>
        <dbReference type="ARBA" id="ARBA00023010"/>
    </source>
</evidence>
<organism evidence="9 10">
    <name type="scientific">Blautia liquoris</name>
    <dbReference type="NCBI Taxonomy" id="2779518"/>
    <lineage>
        <taxon>Bacteria</taxon>
        <taxon>Bacillati</taxon>
        <taxon>Bacillota</taxon>
        <taxon>Clostridia</taxon>
        <taxon>Lachnospirales</taxon>
        <taxon>Lachnospiraceae</taxon>
        <taxon>Blautia</taxon>
    </lineage>
</organism>
<dbReference type="EMBL" id="CP063304">
    <property type="protein sequence ID" value="QOV19645.1"/>
    <property type="molecule type" value="Genomic_DNA"/>
</dbReference>
<dbReference type="Proteomes" id="UP000593601">
    <property type="component" value="Chromosome"/>
</dbReference>
<dbReference type="Gene3D" id="1.20.5.1030">
    <property type="entry name" value="Preprotein translocase secy subunit"/>
    <property type="match status" value="1"/>
</dbReference>
<proteinExistence type="inferred from homology"/>
<dbReference type="KEGG" id="bliq:INP51_01320"/>
<comment type="function">
    <text evidence="8">Essential subunit of the Sec protein translocation channel SecYEG. Clamps together the 2 halves of SecY. May contact the channel plug during translocation.</text>
</comment>
<evidence type="ECO:0000313" key="10">
    <source>
        <dbReference type="Proteomes" id="UP000593601"/>
    </source>
</evidence>
<evidence type="ECO:0000256" key="5">
    <source>
        <dbReference type="ARBA" id="ARBA00022989"/>
    </source>
</evidence>
<dbReference type="InterPro" id="IPR005807">
    <property type="entry name" value="SecE_bac"/>
</dbReference>
<dbReference type="GO" id="GO:0009306">
    <property type="term" value="P:protein secretion"/>
    <property type="evidence" value="ECO:0007669"/>
    <property type="project" value="UniProtKB-UniRule"/>
</dbReference>
<dbReference type="GO" id="GO:0008320">
    <property type="term" value="F:protein transmembrane transporter activity"/>
    <property type="evidence" value="ECO:0007669"/>
    <property type="project" value="UniProtKB-UniRule"/>
</dbReference>
<name>A0A7M2RH48_9FIRM</name>
<feature type="transmembrane region" description="Helical" evidence="8">
    <location>
        <begin position="38"/>
        <end position="59"/>
    </location>
</feature>
<keyword evidence="8" id="KW-1003">Cell membrane</keyword>
<reference evidence="9 10" key="1">
    <citation type="submission" date="2020-10" db="EMBL/GenBank/DDBJ databases">
        <title>Blautia liquoris sp.nov., isolated from the mud in a fermentation cellar used for the production of Chinese strong-flavoured liquor.</title>
        <authorList>
            <person name="Lu L."/>
        </authorList>
    </citation>
    <scope>NUCLEOTIDE SEQUENCE [LARGE SCALE GENOMIC DNA]</scope>
    <source>
        <strain evidence="9 10">LZLJ-3</strain>
    </source>
</reference>
<dbReference type="GO" id="GO:0005886">
    <property type="term" value="C:plasma membrane"/>
    <property type="evidence" value="ECO:0007669"/>
    <property type="project" value="UniProtKB-SubCell"/>
</dbReference>
<dbReference type="Pfam" id="PF00584">
    <property type="entry name" value="SecE"/>
    <property type="match status" value="1"/>
</dbReference>
<evidence type="ECO:0000256" key="8">
    <source>
        <dbReference type="HAMAP-Rule" id="MF_00422"/>
    </source>
</evidence>
<dbReference type="HAMAP" id="MF_00422">
    <property type="entry name" value="SecE"/>
    <property type="match status" value="1"/>
</dbReference>
<dbReference type="RefSeq" id="WP_193735965.1">
    <property type="nucleotide sequence ID" value="NZ_CP063304.1"/>
</dbReference>
<comment type="subcellular location">
    <subcellularLocation>
        <location evidence="8">Cell membrane</location>
        <topology evidence="8">Single-pass membrane protein</topology>
    </subcellularLocation>
    <subcellularLocation>
        <location evidence="1">Membrane</location>
    </subcellularLocation>
</comment>
<dbReference type="InterPro" id="IPR038379">
    <property type="entry name" value="SecE_sf"/>
</dbReference>
<keyword evidence="10" id="KW-1185">Reference proteome</keyword>
<evidence type="ECO:0000256" key="2">
    <source>
        <dbReference type="ARBA" id="ARBA00022448"/>
    </source>
</evidence>
<dbReference type="GO" id="GO:0043952">
    <property type="term" value="P:protein transport by the Sec complex"/>
    <property type="evidence" value="ECO:0007669"/>
    <property type="project" value="UniProtKB-UniRule"/>
</dbReference>
<keyword evidence="4 8" id="KW-0653">Protein transport</keyword>
<keyword evidence="5 8" id="KW-1133">Transmembrane helix</keyword>
<dbReference type="GO" id="GO:0006605">
    <property type="term" value="P:protein targeting"/>
    <property type="evidence" value="ECO:0007669"/>
    <property type="project" value="UniProtKB-UniRule"/>
</dbReference>
<evidence type="ECO:0000256" key="7">
    <source>
        <dbReference type="ARBA" id="ARBA00023136"/>
    </source>
</evidence>
<sequence length="67" mass="7583">MSETVKEKKVKKSWFKGLKSEFKKIVWTDKKSLAKQTIAVLVISVIMCVLIAVIDSASFELVNLLLK</sequence>
<accession>A0A7M2RH48</accession>
<evidence type="ECO:0000256" key="3">
    <source>
        <dbReference type="ARBA" id="ARBA00022692"/>
    </source>
</evidence>